<evidence type="ECO:0000313" key="4">
    <source>
        <dbReference type="Proteomes" id="UP000007052"/>
    </source>
</evidence>
<evidence type="ECO:0008006" key="5">
    <source>
        <dbReference type="Google" id="ProtNLM"/>
    </source>
</evidence>
<dbReference type="KEGG" id="hpr:PARA_03180"/>
<organism evidence="3 4">
    <name type="scientific">Haemophilus parainfluenzae (strain T3T1)</name>
    <dbReference type="NCBI Taxonomy" id="862965"/>
    <lineage>
        <taxon>Bacteria</taxon>
        <taxon>Pseudomonadati</taxon>
        <taxon>Pseudomonadota</taxon>
        <taxon>Gammaproteobacteria</taxon>
        <taxon>Pasteurellales</taxon>
        <taxon>Pasteurellaceae</taxon>
        <taxon>Haemophilus</taxon>
    </lineage>
</organism>
<dbReference type="Pfam" id="PF25134">
    <property type="entry name" value="DUF7821"/>
    <property type="match status" value="1"/>
</dbReference>
<evidence type="ECO:0000259" key="1">
    <source>
        <dbReference type="Pfam" id="PF20335"/>
    </source>
</evidence>
<evidence type="ECO:0000313" key="3">
    <source>
        <dbReference type="EMBL" id="CBW14425.1"/>
    </source>
</evidence>
<proteinExistence type="predicted"/>
<feature type="domain" description="DUF6630" evidence="1">
    <location>
        <begin position="400"/>
        <end position="520"/>
    </location>
</feature>
<protein>
    <recommendedName>
        <fullName evidence="5">DUF4303 domain-containing protein</fullName>
    </recommendedName>
</protein>
<dbReference type="InterPro" id="IPR046582">
    <property type="entry name" value="DUF6630"/>
</dbReference>
<feature type="domain" description="DUF7821" evidence="2">
    <location>
        <begin position="186"/>
        <end position="355"/>
    </location>
</feature>
<accession>A0AB33QI95</accession>
<dbReference type="Pfam" id="PF20335">
    <property type="entry name" value="DUF6630"/>
    <property type="match status" value="1"/>
</dbReference>
<gene>
    <name evidence="3" type="ordered locus">PARA_03180</name>
</gene>
<dbReference type="AlphaFoldDB" id="A0AB33QI95"/>
<sequence>MMFFKSKPRAEKLDKTLTTKLDKIFQYFKAKEEPSEWLFARNHKVAPMAIATYWHYGQANLDESELLENTGLSDLYQPLELLLTKTMKLPCITRREFEEENWAQLFLSIDFKLNPTDSSLFRVFVFPDQDSFVFAETDQADNLFQNMMQAKPFNQHSPHYEQFLSSVDAVLNAIEKPEDFTLLDQKLAKIEHYLKNQPDGDLLVKNNVFETDIYAYQFYYSDNWDDYSKEKFNELDFGGDMYDLQSQFCNPMGFVPASREEFFNGSGYSFLNIGFGIKPHKEYEHIIKETEFEFPQRIELFAGQPIRDAAYSLQHTDKLFILDLMAAIYYAKPLDEQHYKFDLLKQAVDLICDSIDRRETEINQDALFDELITLLETKKYIKAKYIKQVKSLYKWLNKDLEKCREKMIAFGDIYEDEDFDEEYAKLELIRSYLHCYQDDWKIDYDSLNHFLSEALEQPFEITFEEAKHEFARIKAKVEAISDYTLLYVDTGSDNFYCLVCPKSAAPRIIEIADILNLPINY</sequence>
<evidence type="ECO:0000259" key="2">
    <source>
        <dbReference type="Pfam" id="PF25134"/>
    </source>
</evidence>
<dbReference type="InterPro" id="IPR056723">
    <property type="entry name" value="DUF7821"/>
</dbReference>
<dbReference type="RefSeq" id="WP_014064241.1">
    <property type="nucleotide sequence ID" value="NC_015964.1"/>
</dbReference>
<name>A0AB33QI95_HAEP3</name>
<dbReference type="Proteomes" id="UP000007052">
    <property type="component" value="Chromosome"/>
</dbReference>
<dbReference type="EMBL" id="FQ312002">
    <property type="protein sequence ID" value="CBW14425.1"/>
    <property type="molecule type" value="Genomic_DNA"/>
</dbReference>
<reference evidence="4" key="1">
    <citation type="submission" date="2010-07" db="EMBL/GenBank/DDBJ databases">
        <title>The genome sequence of Haemophilus parainfluenzae T3T1.</title>
        <authorList>
            <person name="Crook D."/>
            <person name="Hood D."/>
            <person name="Moxon R."/>
            <person name="Parkhill J."/>
            <person name="Aslett M."/>
            <person name="Bentley S.D."/>
        </authorList>
    </citation>
    <scope>NUCLEOTIDE SEQUENCE [LARGE SCALE GENOMIC DNA]</scope>
    <source>
        <strain evidence="4">T3T1</strain>
    </source>
</reference>